<feature type="transmembrane region" description="Helical" evidence="13">
    <location>
        <begin position="253"/>
        <end position="270"/>
    </location>
</feature>
<evidence type="ECO:0000313" key="16">
    <source>
        <dbReference type="Proteomes" id="UP000228987"/>
    </source>
</evidence>
<evidence type="ECO:0000256" key="8">
    <source>
        <dbReference type="ARBA" id="ARBA00022833"/>
    </source>
</evidence>
<dbReference type="InterPro" id="IPR001915">
    <property type="entry name" value="Peptidase_M48"/>
</dbReference>
<keyword evidence="7 12" id="KW-0378">Hydrolase</keyword>
<evidence type="ECO:0000256" key="12">
    <source>
        <dbReference type="RuleBase" id="RU003983"/>
    </source>
</evidence>
<organism evidence="15 16">
    <name type="scientific">SAR86 cluster bacterium</name>
    <dbReference type="NCBI Taxonomy" id="2030880"/>
    <lineage>
        <taxon>Bacteria</taxon>
        <taxon>Pseudomonadati</taxon>
        <taxon>Pseudomonadota</taxon>
        <taxon>Gammaproteobacteria</taxon>
        <taxon>SAR86 cluster</taxon>
    </lineage>
</organism>
<evidence type="ECO:0000313" key="15">
    <source>
        <dbReference type="EMBL" id="PCJ41185.1"/>
    </source>
</evidence>
<comment type="similarity">
    <text evidence="2">Belongs to the N-Me-Phe pilin family.</text>
</comment>
<dbReference type="GO" id="GO:0004222">
    <property type="term" value="F:metalloendopeptidase activity"/>
    <property type="evidence" value="ECO:0007669"/>
    <property type="project" value="InterPro"/>
</dbReference>
<dbReference type="InterPro" id="IPR001082">
    <property type="entry name" value="Pilin"/>
</dbReference>
<dbReference type="CDD" id="cd07325">
    <property type="entry name" value="M48_Ste24p_like"/>
    <property type="match status" value="1"/>
</dbReference>
<comment type="similarity">
    <text evidence="12">Belongs to the peptidase M48 family.</text>
</comment>
<name>A0A2A5CCD2_9GAMM</name>
<dbReference type="AlphaFoldDB" id="A0A2A5CCD2"/>
<dbReference type="GO" id="GO:0009289">
    <property type="term" value="C:pilus"/>
    <property type="evidence" value="ECO:0007669"/>
    <property type="project" value="InterPro"/>
</dbReference>
<feature type="domain" description="Peptidase M48" evidence="14">
    <location>
        <begin position="71"/>
        <end position="145"/>
    </location>
</feature>
<evidence type="ECO:0000256" key="4">
    <source>
        <dbReference type="ARBA" id="ARBA00022670"/>
    </source>
</evidence>
<evidence type="ECO:0000256" key="13">
    <source>
        <dbReference type="SAM" id="Phobius"/>
    </source>
</evidence>
<sequence>MDLIYKNEKPLFRISLLISVIFWILLIVGTFGMALIYLLLLFVFYLFVQSAFISHLKGNGVKVTQEQYPDLYNNLTSCCQKLDIQDIPDIYLLRTDFFNALATRFLGKNFIVLFTDVIDALENQPDAVTFYIGHELGHIHRKHLTWGIVLAPSSILPLLGAAYRRAMEYTCDRYGTYCCNNEKDVEAAIATMVAGDTRWNSLNVEKYIEQSKQTSGFWMSYHELTNDYPWLSKRLATALASKKGFSAEHPKRSFFAWILAAITLRFGAAGGGGTNILVTIAVIGILAAVALPAYQDYTIRARNASALIEGINIQNIAADYIIANQSFPTSLADLGLTIEQTSNAEIGYEIDIYDEGLIGILIGYDNQGTGQYIILEPLIEESTLNWTCYGQNLDDQYLPTGCQ</sequence>
<comment type="cofactor">
    <cofactor evidence="12">
        <name>Zn(2+)</name>
        <dbReference type="ChEBI" id="CHEBI:29105"/>
    </cofactor>
    <text evidence="12">Binds 1 zinc ion per subunit.</text>
</comment>
<keyword evidence="11 13" id="KW-0472">Membrane</keyword>
<dbReference type="Gene3D" id="3.30.2010.10">
    <property type="entry name" value="Metalloproteases ('zincins'), catalytic domain"/>
    <property type="match status" value="1"/>
</dbReference>
<comment type="subcellular location">
    <subcellularLocation>
        <location evidence="1">Cell membrane</location>
        <topology evidence="1">Multi-pass membrane protein</topology>
    </subcellularLocation>
</comment>
<evidence type="ECO:0000256" key="6">
    <source>
        <dbReference type="ARBA" id="ARBA00022723"/>
    </source>
</evidence>
<evidence type="ECO:0000256" key="7">
    <source>
        <dbReference type="ARBA" id="ARBA00022801"/>
    </source>
</evidence>
<dbReference type="GO" id="GO:0006508">
    <property type="term" value="P:proteolysis"/>
    <property type="evidence" value="ECO:0007669"/>
    <property type="project" value="UniProtKB-KW"/>
</dbReference>
<dbReference type="PANTHER" id="PTHR43221">
    <property type="entry name" value="PROTEASE HTPX"/>
    <property type="match status" value="1"/>
</dbReference>
<keyword evidence="5 13" id="KW-0812">Transmembrane</keyword>
<reference evidence="16" key="1">
    <citation type="submission" date="2017-08" db="EMBL/GenBank/DDBJ databases">
        <title>A dynamic microbial community with high functional redundancy inhabits the cold, oxic subseafloor aquifer.</title>
        <authorList>
            <person name="Tully B.J."/>
            <person name="Wheat C.G."/>
            <person name="Glazer B.T."/>
            <person name="Huber J.A."/>
        </authorList>
    </citation>
    <scope>NUCLEOTIDE SEQUENCE [LARGE SCALE GENOMIC DNA]</scope>
</reference>
<keyword evidence="4 12" id="KW-0645">Protease</keyword>
<keyword evidence="10 12" id="KW-0482">Metalloprotease</keyword>
<protein>
    <recommendedName>
        <fullName evidence="14">Peptidase M48 domain-containing protein</fullName>
    </recommendedName>
</protein>
<dbReference type="InterPro" id="IPR045584">
    <property type="entry name" value="Pilin-like"/>
</dbReference>
<keyword evidence="3" id="KW-1003">Cell membrane</keyword>
<evidence type="ECO:0000256" key="1">
    <source>
        <dbReference type="ARBA" id="ARBA00004651"/>
    </source>
</evidence>
<proteinExistence type="inferred from homology"/>
<dbReference type="Pfam" id="PF00114">
    <property type="entry name" value="Pilin"/>
    <property type="match status" value="1"/>
</dbReference>
<comment type="caution">
    <text evidence="15">The sequence shown here is derived from an EMBL/GenBank/DDBJ whole genome shotgun (WGS) entry which is preliminary data.</text>
</comment>
<feature type="transmembrane region" description="Helical" evidence="13">
    <location>
        <begin position="20"/>
        <end position="48"/>
    </location>
</feature>
<evidence type="ECO:0000256" key="3">
    <source>
        <dbReference type="ARBA" id="ARBA00022475"/>
    </source>
</evidence>
<evidence type="ECO:0000256" key="5">
    <source>
        <dbReference type="ARBA" id="ARBA00022692"/>
    </source>
</evidence>
<dbReference type="Proteomes" id="UP000228987">
    <property type="component" value="Unassembled WGS sequence"/>
</dbReference>
<dbReference type="SUPFAM" id="SSF54523">
    <property type="entry name" value="Pili subunits"/>
    <property type="match status" value="1"/>
</dbReference>
<dbReference type="GO" id="GO:0007155">
    <property type="term" value="P:cell adhesion"/>
    <property type="evidence" value="ECO:0007669"/>
    <property type="project" value="InterPro"/>
</dbReference>
<evidence type="ECO:0000256" key="2">
    <source>
        <dbReference type="ARBA" id="ARBA00005233"/>
    </source>
</evidence>
<evidence type="ECO:0000259" key="14">
    <source>
        <dbReference type="Pfam" id="PF01435"/>
    </source>
</evidence>
<gene>
    <name evidence="15" type="ORF">COA71_09080</name>
</gene>
<evidence type="ECO:0000256" key="10">
    <source>
        <dbReference type="ARBA" id="ARBA00023049"/>
    </source>
</evidence>
<feature type="transmembrane region" description="Helical" evidence="13">
    <location>
        <begin position="276"/>
        <end position="294"/>
    </location>
</feature>
<dbReference type="InterPro" id="IPR050083">
    <property type="entry name" value="HtpX_protease"/>
</dbReference>
<dbReference type="Gene3D" id="3.30.700.10">
    <property type="entry name" value="Glycoprotein, Type 4 Pilin"/>
    <property type="match status" value="1"/>
</dbReference>
<dbReference type="PANTHER" id="PTHR43221:SF1">
    <property type="entry name" value="PROTEASE HTPX"/>
    <property type="match status" value="1"/>
</dbReference>
<dbReference type="EMBL" id="NVWI01000006">
    <property type="protein sequence ID" value="PCJ41185.1"/>
    <property type="molecule type" value="Genomic_DNA"/>
</dbReference>
<keyword evidence="6" id="KW-0479">Metal-binding</keyword>
<evidence type="ECO:0000256" key="11">
    <source>
        <dbReference type="ARBA" id="ARBA00023136"/>
    </source>
</evidence>
<accession>A0A2A5CCD2</accession>
<evidence type="ECO:0000256" key="9">
    <source>
        <dbReference type="ARBA" id="ARBA00022989"/>
    </source>
</evidence>
<keyword evidence="9 13" id="KW-1133">Transmembrane helix</keyword>
<dbReference type="GO" id="GO:0005886">
    <property type="term" value="C:plasma membrane"/>
    <property type="evidence" value="ECO:0007669"/>
    <property type="project" value="UniProtKB-SubCell"/>
</dbReference>
<dbReference type="Pfam" id="PF01435">
    <property type="entry name" value="Peptidase_M48"/>
    <property type="match status" value="1"/>
</dbReference>
<keyword evidence="8 12" id="KW-0862">Zinc</keyword>
<dbReference type="GO" id="GO:0046872">
    <property type="term" value="F:metal ion binding"/>
    <property type="evidence" value="ECO:0007669"/>
    <property type="project" value="UniProtKB-KW"/>
</dbReference>